<dbReference type="Pfam" id="PF00581">
    <property type="entry name" value="Rhodanese"/>
    <property type="match status" value="1"/>
</dbReference>
<reference evidence="3" key="1">
    <citation type="journal article" date="2019" name="Int. J. Syst. Evol. Microbiol.">
        <title>The Global Catalogue of Microorganisms (GCM) 10K type strain sequencing project: providing services to taxonomists for standard genome sequencing and annotation.</title>
        <authorList>
            <consortium name="The Broad Institute Genomics Platform"/>
            <consortium name="The Broad Institute Genome Sequencing Center for Infectious Disease"/>
            <person name="Wu L."/>
            <person name="Ma J."/>
        </authorList>
    </citation>
    <scope>NUCLEOTIDE SEQUENCE [LARGE SCALE GENOMIC DNA]</scope>
    <source>
        <strain evidence="3">LMG 29247</strain>
    </source>
</reference>
<keyword evidence="3" id="KW-1185">Reference proteome</keyword>
<dbReference type="EMBL" id="JBHUEJ010000024">
    <property type="protein sequence ID" value="MFD1711343.1"/>
    <property type="molecule type" value="Genomic_DNA"/>
</dbReference>
<dbReference type="InterPro" id="IPR001763">
    <property type="entry name" value="Rhodanese-like_dom"/>
</dbReference>
<proteinExistence type="predicted"/>
<dbReference type="SUPFAM" id="SSF52821">
    <property type="entry name" value="Rhodanese/Cell cycle control phosphatase"/>
    <property type="match status" value="1"/>
</dbReference>
<feature type="domain" description="Rhodanese" evidence="1">
    <location>
        <begin position="19"/>
        <end position="111"/>
    </location>
</feature>
<dbReference type="PANTHER" id="PTHR43629:SF2">
    <property type="entry name" value="RHODANESE-LIKE_PPIC DOMAIN-CONTAINING PROTEIN 12, CHLOROPLASTIC"/>
    <property type="match status" value="1"/>
</dbReference>
<dbReference type="Gene3D" id="3.40.250.10">
    <property type="entry name" value="Rhodanese-like domain"/>
    <property type="match status" value="1"/>
</dbReference>
<accession>A0ABW4KYG1</accession>
<evidence type="ECO:0000313" key="2">
    <source>
        <dbReference type="EMBL" id="MFD1711343.1"/>
    </source>
</evidence>
<dbReference type="PANTHER" id="PTHR43629">
    <property type="entry name" value="PEPTIDYL-PROLYL CIS-TRANS ISOMERASE"/>
    <property type="match status" value="1"/>
</dbReference>
<protein>
    <submittedName>
        <fullName evidence="2">Rhodanese-like domain-containing protein</fullName>
    </submittedName>
</protein>
<dbReference type="PROSITE" id="PS50206">
    <property type="entry name" value="RHODANESE_3"/>
    <property type="match status" value="1"/>
</dbReference>
<dbReference type="SMART" id="SM00450">
    <property type="entry name" value="RHOD"/>
    <property type="match status" value="1"/>
</dbReference>
<dbReference type="InterPro" id="IPR036873">
    <property type="entry name" value="Rhodanese-like_dom_sf"/>
</dbReference>
<comment type="caution">
    <text evidence="2">The sequence shown here is derived from an EMBL/GenBank/DDBJ whole genome shotgun (WGS) entry which is preliminary data.</text>
</comment>
<evidence type="ECO:0000313" key="3">
    <source>
        <dbReference type="Proteomes" id="UP001597304"/>
    </source>
</evidence>
<sequence length="113" mass="12139">MIEQVTPGQLPAWFEAASADGAPLLLDVREPAEWQAASVRPAGAELLQMSMQTLPARLAELDPDRPVAVLCHHGGRSMQVAMFLAQHGFERVANVAGGIDAWALPVDPSVPRY</sequence>
<organism evidence="2 3">
    <name type="scientific">Ottowia flava</name>
    <dbReference type="NCBI Taxonomy" id="2675430"/>
    <lineage>
        <taxon>Bacteria</taxon>
        <taxon>Pseudomonadati</taxon>
        <taxon>Pseudomonadota</taxon>
        <taxon>Betaproteobacteria</taxon>
        <taxon>Burkholderiales</taxon>
        <taxon>Comamonadaceae</taxon>
        <taxon>Ottowia</taxon>
    </lineage>
</organism>
<dbReference type="Proteomes" id="UP001597304">
    <property type="component" value="Unassembled WGS sequence"/>
</dbReference>
<evidence type="ECO:0000259" key="1">
    <source>
        <dbReference type="PROSITE" id="PS50206"/>
    </source>
</evidence>
<gene>
    <name evidence="2" type="ORF">ACFSF0_12050</name>
</gene>
<dbReference type="InterPro" id="IPR052204">
    <property type="entry name" value="PpiC/parvulin_rotamase"/>
</dbReference>
<dbReference type="RefSeq" id="WP_147913862.1">
    <property type="nucleotide sequence ID" value="NZ_JBHUEJ010000024.1"/>
</dbReference>
<name>A0ABW4KYG1_9BURK</name>